<proteinExistence type="predicted"/>
<dbReference type="CDD" id="cd01149">
    <property type="entry name" value="HutB"/>
    <property type="match status" value="1"/>
</dbReference>
<evidence type="ECO:0000313" key="4">
    <source>
        <dbReference type="EMBL" id="VTP67160.1"/>
    </source>
</evidence>
<evidence type="ECO:0000259" key="2">
    <source>
        <dbReference type="PROSITE" id="PS50983"/>
    </source>
</evidence>
<sequence>MRTLLALFFALPLAASGAAQEKIVALGGDVTEIVYALGAEDALVARDSTSQWPEQATALPDVGYLRQLNAEGILAMRPTLVLASAQAQPSLALKQVGQSKVNVVTVPGSNALSVIDEKVRVVAQATHRIAEGEALRQRLQQELAALPASPINKRVLFILNHGGMTAMAAGQDTGADAAIRAAGLRNAMQGFSRYQPLSQEGVIASQPDLVVISQDGVNAMGGEANLWKLPGLAQTPAGRNKQVLQIDDMALLGFSVRTPQAIGQLRSKAEQLP</sequence>
<reference evidence="3" key="1">
    <citation type="submission" date="2017-09" db="EMBL/GenBank/DDBJ databases">
        <title>FDA dAtabase for Regulatory Grade micrObial Sequences (FDA-ARGOS): Supporting development and validation of Infectious Disease Dx tests.</title>
        <authorList>
            <person name="Minogue T."/>
            <person name="Wolcott M."/>
            <person name="Wasieloski L."/>
            <person name="Aguilar W."/>
            <person name="Moore D."/>
            <person name="Tallon L.J."/>
            <person name="Sadzewicz L."/>
            <person name="Ott S."/>
            <person name="Zhao X."/>
            <person name="Nagaraj S."/>
            <person name="Vavikolanu K."/>
            <person name="Aluvathingal J."/>
            <person name="Nadendla S."/>
            <person name="Sichtig H."/>
        </authorList>
    </citation>
    <scope>NUCLEOTIDE SEQUENCE</scope>
    <source>
        <strain evidence="3">FDAARGOS_404</strain>
    </source>
</reference>
<evidence type="ECO:0000313" key="3">
    <source>
        <dbReference type="EMBL" id="PHH03886.1"/>
    </source>
</evidence>
<dbReference type="Proteomes" id="UP000222768">
    <property type="component" value="Unassembled WGS sequence"/>
</dbReference>
<dbReference type="InterPro" id="IPR050902">
    <property type="entry name" value="ABC_Transporter_SBP"/>
</dbReference>
<dbReference type="PANTHER" id="PTHR30535">
    <property type="entry name" value="VITAMIN B12-BINDING PROTEIN"/>
    <property type="match status" value="1"/>
</dbReference>
<dbReference type="EMBL" id="LR590464">
    <property type="protein sequence ID" value="VTP67160.1"/>
    <property type="molecule type" value="Genomic_DNA"/>
</dbReference>
<dbReference type="PROSITE" id="PS50983">
    <property type="entry name" value="FE_B12_PBP"/>
    <property type="match status" value="1"/>
</dbReference>
<protein>
    <submittedName>
        <fullName evidence="3">Hemin ABC transporter substrate-binding protein</fullName>
    </submittedName>
    <submittedName>
        <fullName evidence="4">Hemin-binding periplasmic protein hmuT</fullName>
    </submittedName>
</protein>
<dbReference type="RefSeq" id="WP_032617754.1">
    <property type="nucleotide sequence ID" value="NZ_CP036199.1"/>
</dbReference>
<name>A0A4U9HS87_9ENTR</name>
<dbReference type="EMBL" id="PDLK01000002">
    <property type="protein sequence ID" value="PHH03886.1"/>
    <property type="molecule type" value="Genomic_DNA"/>
</dbReference>
<dbReference type="STRING" id="83655.APT61_12965"/>
<dbReference type="PANTHER" id="PTHR30535:SF4">
    <property type="entry name" value="HEMIN-BINDING PERIPLASMIC PROTEIN HMUT"/>
    <property type="match status" value="1"/>
</dbReference>
<dbReference type="Gene3D" id="3.40.50.1980">
    <property type="entry name" value="Nitrogenase molybdenum iron protein domain"/>
    <property type="match status" value="2"/>
</dbReference>
<feature type="signal peptide" evidence="1">
    <location>
        <begin position="1"/>
        <end position="21"/>
    </location>
</feature>
<reference evidence="5" key="2">
    <citation type="submission" date="2017-09" db="EMBL/GenBank/DDBJ databases">
        <title>FDA dAtabase for Regulatory Grade micrObial Sequences (FDA-ARGOS): Supporting development and validation of Infectious Disease Dx tests.</title>
        <authorList>
            <person name="Minogue T."/>
            <person name="Wolcott M."/>
            <person name="Wasieloski L."/>
            <person name="Aguilar W."/>
            <person name="Moore D."/>
            <person name="Tallon L."/>
            <person name="Sadzewicz L."/>
            <person name="Ott S."/>
            <person name="Zhao X."/>
            <person name="Nagaraj S."/>
            <person name="Vavikolanu K."/>
            <person name="Aluvathingal J."/>
            <person name="Nadendla S."/>
            <person name="Sichtig H."/>
        </authorList>
    </citation>
    <scope>NUCLEOTIDE SEQUENCE [LARGE SCALE GENOMIC DNA]</scope>
    <source>
        <strain evidence="5">FDAARGOS_404</strain>
    </source>
</reference>
<accession>A0A4U9HS87</accession>
<dbReference type="AlphaFoldDB" id="A0A4U9HS87"/>
<dbReference type="SUPFAM" id="SSF53807">
    <property type="entry name" value="Helical backbone' metal receptor"/>
    <property type="match status" value="1"/>
</dbReference>
<gene>
    <name evidence="4" type="primary">hmuT</name>
    <name evidence="3" type="ORF">CRX53_07810</name>
    <name evidence="4" type="ORF">NCTC13032_02903</name>
</gene>
<evidence type="ECO:0000313" key="6">
    <source>
        <dbReference type="Proteomes" id="UP000310719"/>
    </source>
</evidence>
<evidence type="ECO:0000256" key="1">
    <source>
        <dbReference type="SAM" id="SignalP"/>
    </source>
</evidence>
<dbReference type="InterPro" id="IPR002491">
    <property type="entry name" value="ABC_transptr_periplasmic_BD"/>
</dbReference>
<keyword evidence="1" id="KW-0732">Signal</keyword>
<reference evidence="4 6" key="3">
    <citation type="submission" date="2019-05" db="EMBL/GenBank/DDBJ databases">
        <authorList>
            <consortium name="Pathogen Informatics"/>
        </authorList>
    </citation>
    <scope>NUCLEOTIDE SEQUENCE [LARGE SCALE GENOMIC DNA]</scope>
    <source>
        <strain evidence="4 6">NCTC13032</strain>
    </source>
</reference>
<evidence type="ECO:0000313" key="5">
    <source>
        <dbReference type="Proteomes" id="UP000222768"/>
    </source>
</evidence>
<feature type="chain" id="PRO_5033453465" evidence="1">
    <location>
        <begin position="22"/>
        <end position="273"/>
    </location>
</feature>
<dbReference type="Pfam" id="PF01497">
    <property type="entry name" value="Peripla_BP_2"/>
    <property type="match status" value="1"/>
</dbReference>
<dbReference type="Proteomes" id="UP000310719">
    <property type="component" value="Chromosome"/>
</dbReference>
<feature type="domain" description="Fe/B12 periplasmic-binding" evidence="2">
    <location>
        <begin position="22"/>
        <end position="273"/>
    </location>
</feature>
<organism evidence="4 6">
    <name type="scientific">Leclercia adecarboxylata</name>
    <dbReference type="NCBI Taxonomy" id="83655"/>
    <lineage>
        <taxon>Bacteria</taxon>
        <taxon>Pseudomonadati</taxon>
        <taxon>Pseudomonadota</taxon>
        <taxon>Gammaproteobacteria</taxon>
        <taxon>Enterobacterales</taxon>
        <taxon>Enterobacteriaceae</taxon>
        <taxon>Leclercia</taxon>
    </lineage>
</organism>